<dbReference type="PANTHER" id="PTHR13475">
    <property type="entry name" value="NEUGRIN"/>
    <property type="match status" value="1"/>
</dbReference>
<feature type="compositionally biased region" description="Low complexity" evidence="4">
    <location>
        <begin position="70"/>
        <end position="91"/>
    </location>
</feature>
<dbReference type="PANTHER" id="PTHR13475:SF3">
    <property type="entry name" value="NEUGRIN"/>
    <property type="match status" value="1"/>
</dbReference>
<gene>
    <name evidence="5" type="primary">RRG9_1</name>
    <name evidence="5" type="ORF">IWQ60_002882</name>
</gene>
<organism evidence="5 6">
    <name type="scientific">Tieghemiomyces parasiticus</name>
    <dbReference type="NCBI Taxonomy" id="78921"/>
    <lineage>
        <taxon>Eukaryota</taxon>
        <taxon>Fungi</taxon>
        <taxon>Fungi incertae sedis</taxon>
        <taxon>Zoopagomycota</taxon>
        <taxon>Kickxellomycotina</taxon>
        <taxon>Dimargaritomycetes</taxon>
        <taxon>Dimargaritales</taxon>
        <taxon>Dimargaritaceae</taxon>
        <taxon>Tieghemiomyces</taxon>
    </lineage>
</organism>
<name>A0A9W8AIS9_9FUNG</name>
<dbReference type="OrthoDB" id="5578174at2759"/>
<keyword evidence="6" id="KW-1185">Reference proteome</keyword>
<accession>A0A9W8AIS9</accession>
<dbReference type="Proteomes" id="UP001150569">
    <property type="component" value="Unassembled WGS sequence"/>
</dbReference>
<evidence type="ECO:0000256" key="1">
    <source>
        <dbReference type="ARBA" id="ARBA00003548"/>
    </source>
</evidence>
<evidence type="ECO:0000313" key="5">
    <source>
        <dbReference type="EMBL" id="KAJ1927495.1"/>
    </source>
</evidence>
<evidence type="ECO:0000256" key="4">
    <source>
        <dbReference type="SAM" id="MobiDB-lite"/>
    </source>
</evidence>
<proteinExistence type="inferred from homology"/>
<feature type="region of interest" description="Disordered" evidence="4">
    <location>
        <begin position="165"/>
        <end position="194"/>
    </location>
</feature>
<evidence type="ECO:0000256" key="2">
    <source>
        <dbReference type="ARBA" id="ARBA00010895"/>
    </source>
</evidence>
<comment type="function">
    <text evidence="1">Required for respiratory activity and maintenance and expression of the mitochondrial genome.</text>
</comment>
<evidence type="ECO:0000313" key="6">
    <source>
        <dbReference type="Proteomes" id="UP001150569"/>
    </source>
</evidence>
<dbReference type="EMBL" id="JANBPT010000115">
    <property type="protein sequence ID" value="KAJ1927495.1"/>
    <property type="molecule type" value="Genomic_DNA"/>
</dbReference>
<dbReference type="InterPro" id="IPR010487">
    <property type="entry name" value="NGRN/Rrg9"/>
</dbReference>
<dbReference type="Pfam" id="PF06413">
    <property type="entry name" value="Neugrin"/>
    <property type="match status" value="1"/>
</dbReference>
<evidence type="ECO:0000256" key="3">
    <source>
        <dbReference type="ARBA" id="ARBA00013566"/>
    </source>
</evidence>
<dbReference type="AlphaFoldDB" id="A0A9W8AIS9"/>
<comment type="similarity">
    <text evidence="2">Belongs to the RRG9 family.</text>
</comment>
<reference evidence="5" key="1">
    <citation type="submission" date="2022-07" db="EMBL/GenBank/DDBJ databases">
        <title>Phylogenomic reconstructions and comparative analyses of Kickxellomycotina fungi.</title>
        <authorList>
            <person name="Reynolds N.K."/>
            <person name="Stajich J.E."/>
            <person name="Barry K."/>
            <person name="Grigoriev I.V."/>
            <person name="Crous P."/>
            <person name="Smith M.E."/>
        </authorList>
    </citation>
    <scope>NUCLEOTIDE SEQUENCE</scope>
    <source>
        <strain evidence="5">RSA 861</strain>
    </source>
</reference>
<sequence>MQAAHQTRAFFTRSARPITLNLDFRINPTVLLRPWPCQLPTLLGRTYTTKPETTRGPRSRTTAPRRNPSPRTIQPTPTKPTRTPRSTTQPKSTPPSTLPAGSPKSPATPARPQYPHHPDFPAERPATLEATPSEWGQRLKAHHEAGGDMTYIQVHNPLPSLQAPTHKARRYAKPGDPKKTKSGKPTPGPGVPGEVEIEEAHEGWRTRRVELKKTLADGQWKPTKRVARSTMDRIRFLAANTPDTFTIPRLSHEFKISFEAVRRILKSKFEPSPEAKAKQEEKRIAQRRVHVKEMRAIRAAQAIKKEPALPKPIVIPMRWPNQ</sequence>
<comment type="caution">
    <text evidence="5">The sequence shown here is derived from an EMBL/GenBank/DDBJ whole genome shotgun (WGS) entry which is preliminary data.</text>
</comment>
<protein>
    <recommendedName>
        <fullName evidence="3">Required for respiratory growth protein 9, mitochondrial</fullName>
    </recommendedName>
</protein>
<feature type="region of interest" description="Disordered" evidence="4">
    <location>
        <begin position="43"/>
        <end position="124"/>
    </location>
</feature>
<dbReference type="GO" id="GO:0005634">
    <property type="term" value="C:nucleus"/>
    <property type="evidence" value="ECO:0007669"/>
    <property type="project" value="TreeGrafter"/>
</dbReference>